<dbReference type="SMART" id="SM00496">
    <property type="entry name" value="IENR2"/>
    <property type="match status" value="3"/>
</dbReference>
<dbReference type="CDD" id="cd10440">
    <property type="entry name" value="GIY-YIG_COG3680"/>
    <property type="match status" value="1"/>
</dbReference>
<dbReference type="InterPro" id="IPR003611">
    <property type="entry name" value="NUMOD3"/>
</dbReference>
<evidence type="ECO:0000259" key="1">
    <source>
        <dbReference type="SMART" id="SM00496"/>
    </source>
</evidence>
<evidence type="ECO:0000313" key="3">
    <source>
        <dbReference type="Proteomes" id="UP000029267"/>
    </source>
</evidence>
<accession>A0ABU6BKD8</accession>
<dbReference type="Proteomes" id="UP000029267">
    <property type="component" value="Unassembled WGS sequence"/>
</dbReference>
<dbReference type="Pfam" id="PF07460">
    <property type="entry name" value="NUMOD3"/>
    <property type="match status" value="2"/>
</dbReference>
<dbReference type="RefSeq" id="WP_033020095.1">
    <property type="nucleotide sequence ID" value="NZ_JPYA02000006.1"/>
</dbReference>
<evidence type="ECO:0000313" key="2">
    <source>
        <dbReference type="EMBL" id="MEB3752480.1"/>
    </source>
</evidence>
<keyword evidence="3" id="KW-1185">Reference proteome</keyword>
<comment type="caution">
    <text evidence="2">The sequence shown here is derived from an EMBL/GenBank/DDBJ whole genome shotgun (WGS) entry which is preliminary data.</text>
</comment>
<sequence>MSERKYYVYEWIRLDTNEPFYVGKGCGNRAYHTKKGRNAKFKAIVNHVDCAVVILMDNLTDEEAYQYEVWFINEYRYVYGFDLANMDDGGLGAVSGKLNSMYGRKGYLHPNYNRKPSEETRLKMSLSRTGARNPMYGKRGEKSPLYGRKATLERRLKISEALKGKPKSEEHRRKISELAKTRIGKKNSNYGNGHKIAGSKNPSAIKVIVYNKSKEIEFVGCKNEVAEKYNISLYLLNKLRNKVINVERDFSREKEKYRHIDGYEFKM</sequence>
<feature type="domain" description="Nuclease associated modular" evidence="1">
    <location>
        <begin position="112"/>
        <end position="128"/>
    </location>
</feature>
<proteinExistence type="predicted"/>
<reference evidence="2 3" key="1">
    <citation type="journal article" date="2014" name="Genome Announc.">
        <title>Draft Genome Sequence of Geobacillus icigianus Strain G1w1T Isolated from Hot Springs in the Valley of Geysers, Kamchatka (Russian Federation).</title>
        <authorList>
            <person name="Bryanskaya A.V."/>
            <person name="Rozanov A.S."/>
            <person name="Logacheva M.D."/>
            <person name="Kotenko A.V."/>
            <person name="Peltek S.E."/>
        </authorList>
    </citation>
    <scope>NUCLEOTIDE SEQUENCE [LARGE SCALE GENOMIC DNA]</scope>
    <source>
        <strain evidence="2 3">G1w1</strain>
    </source>
</reference>
<feature type="domain" description="Nuclease associated modular" evidence="1">
    <location>
        <begin position="163"/>
        <end position="179"/>
    </location>
</feature>
<organism evidence="2 3">
    <name type="scientific">Geobacillus icigianus</name>
    <dbReference type="NCBI Taxonomy" id="1430331"/>
    <lineage>
        <taxon>Bacteria</taxon>
        <taxon>Bacillati</taxon>
        <taxon>Bacillota</taxon>
        <taxon>Bacilli</taxon>
        <taxon>Bacillales</taxon>
        <taxon>Anoxybacillaceae</taxon>
        <taxon>Geobacillus</taxon>
    </lineage>
</organism>
<dbReference type="SUPFAM" id="SSF64496">
    <property type="entry name" value="DNA-binding domain of intron-encoded endonucleases"/>
    <property type="match status" value="1"/>
</dbReference>
<dbReference type="EMBL" id="JPYA02000006">
    <property type="protein sequence ID" value="MEB3752480.1"/>
    <property type="molecule type" value="Genomic_DNA"/>
</dbReference>
<protein>
    <recommendedName>
        <fullName evidence="1">Nuclease associated modular domain-containing protein</fullName>
    </recommendedName>
</protein>
<gene>
    <name evidence="2" type="ORF">EP10_003395</name>
</gene>
<name>A0ABU6BKD8_9BACL</name>
<feature type="domain" description="Nuclease associated modular" evidence="1">
    <location>
        <begin position="146"/>
        <end position="162"/>
    </location>
</feature>